<dbReference type="PROSITE" id="PS00141">
    <property type="entry name" value="ASP_PROTEASE"/>
    <property type="match status" value="1"/>
</dbReference>
<evidence type="ECO:0000256" key="3">
    <source>
        <dbReference type="PIRSR" id="PIRSR601461-1"/>
    </source>
</evidence>
<accession>A0A1Y2BA00</accession>
<proteinExistence type="inferred from homology"/>
<dbReference type="SUPFAM" id="SSF50630">
    <property type="entry name" value="Acid proteases"/>
    <property type="match status" value="1"/>
</dbReference>
<dbReference type="GO" id="GO:0004190">
    <property type="term" value="F:aspartic-type endopeptidase activity"/>
    <property type="evidence" value="ECO:0007669"/>
    <property type="project" value="UniProtKB-KW"/>
</dbReference>
<keyword evidence="2 4" id="KW-0064">Aspartyl protease</keyword>
<comment type="similarity">
    <text evidence="1 4">Belongs to the peptidase A1 family.</text>
</comment>
<protein>
    <submittedName>
        <fullName evidence="6">Aspartic peptidase domain-containing protein</fullName>
    </submittedName>
</protein>
<evidence type="ECO:0000256" key="2">
    <source>
        <dbReference type="ARBA" id="ARBA00022750"/>
    </source>
</evidence>
<keyword evidence="7" id="KW-1185">Reference proteome</keyword>
<dbReference type="PANTHER" id="PTHR47966:SF51">
    <property type="entry name" value="BETA-SITE APP-CLEAVING ENZYME, ISOFORM A-RELATED"/>
    <property type="match status" value="1"/>
</dbReference>
<evidence type="ECO:0000256" key="4">
    <source>
        <dbReference type="RuleBase" id="RU000454"/>
    </source>
</evidence>
<dbReference type="OrthoDB" id="2747330at2759"/>
<dbReference type="Pfam" id="PF00026">
    <property type="entry name" value="Asp"/>
    <property type="match status" value="1"/>
</dbReference>
<feature type="active site" evidence="3">
    <location>
        <position position="49"/>
    </location>
</feature>
<keyword evidence="4" id="KW-0645">Protease</keyword>
<dbReference type="FunCoup" id="A0A1Y2BA00">
    <property type="interactions" value="34"/>
</dbReference>
<organism evidence="6 7">
    <name type="scientific">Naematelia encephala</name>
    <dbReference type="NCBI Taxonomy" id="71784"/>
    <lineage>
        <taxon>Eukaryota</taxon>
        <taxon>Fungi</taxon>
        <taxon>Dikarya</taxon>
        <taxon>Basidiomycota</taxon>
        <taxon>Agaricomycotina</taxon>
        <taxon>Tremellomycetes</taxon>
        <taxon>Tremellales</taxon>
        <taxon>Naemateliaceae</taxon>
        <taxon>Naematelia</taxon>
    </lineage>
</organism>
<dbReference type="CDD" id="cd05471">
    <property type="entry name" value="pepsin_like"/>
    <property type="match status" value="1"/>
</dbReference>
<reference evidence="6 7" key="1">
    <citation type="submission" date="2016-07" db="EMBL/GenBank/DDBJ databases">
        <title>Pervasive Adenine N6-methylation of Active Genes in Fungi.</title>
        <authorList>
            <consortium name="DOE Joint Genome Institute"/>
            <person name="Mondo S.J."/>
            <person name="Dannebaum R.O."/>
            <person name="Kuo R.C."/>
            <person name="Labutti K."/>
            <person name="Haridas S."/>
            <person name="Kuo A."/>
            <person name="Salamov A."/>
            <person name="Ahrendt S.R."/>
            <person name="Lipzen A."/>
            <person name="Sullivan W."/>
            <person name="Andreopoulos W.B."/>
            <person name="Clum A."/>
            <person name="Lindquist E."/>
            <person name="Daum C."/>
            <person name="Ramamoorthy G.K."/>
            <person name="Gryganskyi A."/>
            <person name="Culley D."/>
            <person name="Magnuson J.K."/>
            <person name="James T.Y."/>
            <person name="O'Malley M.A."/>
            <person name="Stajich J.E."/>
            <person name="Spatafora J.W."/>
            <person name="Visel A."/>
            <person name="Grigoriev I.V."/>
        </authorList>
    </citation>
    <scope>NUCLEOTIDE SEQUENCE [LARGE SCALE GENOMIC DNA]</scope>
    <source>
        <strain evidence="6 7">68-887.2</strain>
    </source>
</reference>
<dbReference type="PROSITE" id="PS51767">
    <property type="entry name" value="PEPTIDASE_A1"/>
    <property type="match status" value="1"/>
</dbReference>
<dbReference type="PANTHER" id="PTHR47966">
    <property type="entry name" value="BETA-SITE APP-CLEAVING ENZYME, ISOFORM A-RELATED"/>
    <property type="match status" value="1"/>
</dbReference>
<dbReference type="InParanoid" id="A0A1Y2BA00"/>
<name>A0A1Y2BA00_9TREE</name>
<dbReference type="STRING" id="71784.A0A1Y2BA00"/>
<dbReference type="InterPro" id="IPR033121">
    <property type="entry name" value="PEPTIDASE_A1"/>
</dbReference>
<dbReference type="InterPro" id="IPR001461">
    <property type="entry name" value="Aspartic_peptidase_A1"/>
</dbReference>
<dbReference type="Proteomes" id="UP000193986">
    <property type="component" value="Unassembled WGS sequence"/>
</dbReference>
<evidence type="ECO:0000313" key="7">
    <source>
        <dbReference type="Proteomes" id="UP000193986"/>
    </source>
</evidence>
<comment type="caution">
    <text evidence="6">The sequence shown here is derived from an EMBL/GenBank/DDBJ whole genome shotgun (WGS) entry which is preliminary data.</text>
</comment>
<sequence length="348" mass="36350">MINTTASLLSRGTSPQVALTDYMSGSMDVLYYGSLSIGTPAQSLTVDFDTGSADLWLPVNCGSCNTQQFDASKSSTYRTNGDSFSVEYGSGSVSGILAQESVQVANTAVVGQYFGAVNSESDDFASNPNSGVIGMGFSSISSSGKPTYFENLIANKAVSNSYFGFHLARRQAQGSAVCIGCYDSSKFTSSISWLPVVSQSYWCVSMTGFSANGNQRNALNSSLVGAIDTGTTLIYVPTAVADSFYSQIPGAGRADSIGAGFYQFPCKASYSASLSFAGKAFSLATADFNLGKTSSQSSMCVGGVLAMGDGFPDNLAIVGDEFLKSWYSIYDYSGNSRVGLASSINNSK</sequence>
<evidence type="ECO:0000313" key="6">
    <source>
        <dbReference type="EMBL" id="ORY31594.1"/>
    </source>
</evidence>
<dbReference type="PRINTS" id="PR00792">
    <property type="entry name" value="PEPSIN"/>
</dbReference>
<evidence type="ECO:0000256" key="1">
    <source>
        <dbReference type="ARBA" id="ARBA00007447"/>
    </source>
</evidence>
<dbReference type="AlphaFoldDB" id="A0A1Y2BA00"/>
<feature type="active site" evidence="3">
    <location>
        <position position="228"/>
    </location>
</feature>
<keyword evidence="4" id="KW-0378">Hydrolase</keyword>
<gene>
    <name evidence="6" type="ORF">BCR39DRAFT_465589</name>
</gene>
<feature type="domain" description="Peptidase A1" evidence="5">
    <location>
        <begin position="31"/>
        <end position="341"/>
    </location>
</feature>
<dbReference type="GO" id="GO:0006508">
    <property type="term" value="P:proteolysis"/>
    <property type="evidence" value="ECO:0007669"/>
    <property type="project" value="UniProtKB-KW"/>
</dbReference>
<evidence type="ECO:0000259" key="5">
    <source>
        <dbReference type="PROSITE" id="PS51767"/>
    </source>
</evidence>
<dbReference type="Gene3D" id="2.40.70.10">
    <property type="entry name" value="Acid Proteases"/>
    <property type="match status" value="2"/>
</dbReference>
<dbReference type="FunFam" id="2.40.70.10:FF:000008">
    <property type="entry name" value="Cathepsin D"/>
    <property type="match status" value="1"/>
</dbReference>
<dbReference type="EMBL" id="MCFC01000014">
    <property type="protein sequence ID" value="ORY31594.1"/>
    <property type="molecule type" value="Genomic_DNA"/>
</dbReference>
<dbReference type="InterPro" id="IPR034164">
    <property type="entry name" value="Pepsin-like_dom"/>
</dbReference>
<dbReference type="InterPro" id="IPR021109">
    <property type="entry name" value="Peptidase_aspartic_dom_sf"/>
</dbReference>
<dbReference type="InterPro" id="IPR001969">
    <property type="entry name" value="Aspartic_peptidase_AS"/>
</dbReference>